<proteinExistence type="predicted"/>
<dbReference type="STRING" id="933852.A0A0C2X6T3"/>
<dbReference type="HOGENOM" id="CLU_035509_4_0_1"/>
<evidence type="ECO:0000256" key="1">
    <source>
        <dbReference type="SAM" id="Phobius"/>
    </source>
</evidence>
<dbReference type="OrthoDB" id="3242376at2759"/>
<evidence type="ECO:0000259" key="2">
    <source>
        <dbReference type="Pfam" id="PF20151"/>
    </source>
</evidence>
<protein>
    <recommendedName>
        <fullName evidence="2">DUF6533 domain-containing protein</fullName>
    </recommendedName>
</protein>
<accession>A0A0C2X6T3</accession>
<keyword evidence="1" id="KW-0472">Membrane</keyword>
<dbReference type="EMBL" id="KN824318">
    <property type="protein sequence ID" value="KIM25007.1"/>
    <property type="molecule type" value="Genomic_DNA"/>
</dbReference>
<dbReference type="Pfam" id="PF20151">
    <property type="entry name" value="DUF6533"/>
    <property type="match status" value="1"/>
</dbReference>
<feature type="transmembrane region" description="Helical" evidence="1">
    <location>
        <begin position="66"/>
        <end position="85"/>
    </location>
</feature>
<dbReference type="AlphaFoldDB" id="A0A0C2X6T3"/>
<gene>
    <name evidence="3" type="ORF">M408DRAFT_331478</name>
</gene>
<feature type="transmembrane region" description="Helical" evidence="1">
    <location>
        <begin position="178"/>
        <end position="199"/>
    </location>
</feature>
<dbReference type="InterPro" id="IPR045340">
    <property type="entry name" value="DUF6533"/>
</dbReference>
<feature type="transmembrane region" description="Helical" evidence="1">
    <location>
        <begin position="220"/>
        <end position="243"/>
    </location>
</feature>
<feature type="domain" description="DUF6533" evidence="2">
    <location>
        <begin position="32"/>
        <end position="75"/>
    </location>
</feature>
<name>A0A0C2X6T3_SERVB</name>
<reference evidence="4" key="2">
    <citation type="submission" date="2015-01" db="EMBL/GenBank/DDBJ databases">
        <title>Evolutionary Origins and Diversification of the Mycorrhizal Mutualists.</title>
        <authorList>
            <consortium name="DOE Joint Genome Institute"/>
            <consortium name="Mycorrhizal Genomics Consortium"/>
            <person name="Kohler A."/>
            <person name="Kuo A."/>
            <person name="Nagy L.G."/>
            <person name="Floudas D."/>
            <person name="Copeland A."/>
            <person name="Barry K.W."/>
            <person name="Cichocki N."/>
            <person name="Veneault-Fourrey C."/>
            <person name="LaButti K."/>
            <person name="Lindquist E.A."/>
            <person name="Lipzen A."/>
            <person name="Lundell T."/>
            <person name="Morin E."/>
            <person name="Murat C."/>
            <person name="Riley R."/>
            <person name="Ohm R."/>
            <person name="Sun H."/>
            <person name="Tunlid A."/>
            <person name="Henrissat B."/>
            <person name="Grigoriev I.V."/>
            <person name="Hibbett D.S."/>
            <person name="Martin F."/>
        </authorList>
    </citation>
    <scope>NUCLEOTIDE SEQUENCE [LARGE SCALE GENOMIC DNA]</scope>
    <source>
        <strain evidence="4">MAFF 305830</strain>
    </source>
</reference>
<evidence type="ECO:0000313" key="4">
    <source>
        <dbReference type="Proteomes" id="UP000054097"/>
    </source>
</evidence>
<sequence length="341" mass="38153">MSEAALQQLGVTADEYVNFVSQRIQGRRLLYACLTLLLYDYLLTLRREIVDVWQREPRFSIAKVLFGLNRYYPILVYIIRVWIFSQTVFTNFVCERMIPFTGWSATVNFALVEIVLMLRVWALYGKSRKVGILFIALFIGALSSSFALRKLHPNGMYFAPMPPESLTQCTRSTPEEYFWLYLIGIFVETTIFALLVTKARAYSLRTSGTPLITALVQHGTVYYAVVLATLVLATASTVPAVLYQPIADANLIVAVTSVACNRLILSLRGLYFNRGALGSTAITTGPSTTRKDDIPLGNLPRPLSFGRGRAPRPHHQHQLSTFTETDIEGGISISRVGKHTS</sequence>
<organism evidence="3 4">
    <name type="scientific">Serendipita vermifera MAFF 305830</name>
    <dbReference type="NCBI Taxonomy" id="933852"/>
    <lineage>
        <taxon>Eukaryota</taxon>
        <taxon>Fungi</taxon>
        <taxon>Dikarya</taxon>
        <taxon>Basidiomycota</taxon>
        <taxon>Agaricomycotina</taxon>
        <taxon>Agaricomycetes</taxon>
        <taxon>Sebacinales</taxon>
        <taxon>Serendipitaceae</taxon>
        <taxon>Serendipita</taxon>
    </lineage>
</organism>
<dbReference type="Proteomes" id="UP000054097">
    <property type="component" value="Unassembled WGS sequence"/>
</dbReference>
<evidence type="ECO:0000313" key="3">
    <source>
        <dbReference type="EMBL" id="KIM25007.1"/>
    </source>
</evidence>
<keyword evidence="1" id="KW-0812">Transmembrane</keyword>
<feature type="transmembrane region" description="Helical" evidence="1">
    <location>
        <begin position="130"/>
        <end position="148"/>
    </location>
</feature>
<keyword evidence="1" id="KW-1133">Transmembrane helix</keyword>
<keyword evidence="4" id="KW-1185">Reference proteome</keyword>
<reference evidence="3 4" key="1">
    <citation type="submission" date="2014-04" db="EMBL/GenBank/DDBJ databases">
        <authorList>
            <consortium name="DOE Joint Genome Institute"/>
            <person name="Kuo A."/>
            <person name="Zuccaro A."/>
            <person name="Kohler A."/>
            <person name="Nagy L.G."/>
            <person name="Floudas D."/>
            <person name="Copeland A."/>
            <person name="Barry K.W."/>
            <person name="Cichocki N."/>
            <person name="Veneault-Fourrey C."/>
            <person name="LaButti K."/>
            <person name="Lindquist E.A."/>
            <person name="Lipzen A."/>
            <person name="Lundell T."/>
            <person name="Morin E."/>
            <person name="Murat C."/>
            <person name="Sun H."/>
            <person name="Tunlid A."/>
            <person name="Henrissat B."/>
            <person name="Grigoriev I.V."/>
            <person name="Hibbett D.S."/>
            <person name="Martin F."/>
            <person name="Nordberg H.P."/>
            <person name="Cantor M.N."/>
            <person name="Hua S.X."/>
        </authorList>
    </citation>
    <scope>NUCLEOTIDE SEQUENCE [LARGE SCALE GENOMIC DNA]</scope>
    <source>
        <strain evidence="3 4">MAFF 305830</strain>
    </source>
</reference>
<feature type="transmembrane region" description="Helical" evidence="1">
    <location>
        <begin position="97"/>
        <end position="118"/>
    </location>
</feature>